<reference evidence="3 4" key="1">
    <citation type="journal article" date="2007" name="Nature">
        <title>Evolution of genes and genomes on the Drosophila phylogeny.</title>
        <authorList>
            <consortium name="Drosophila 12 Genomes Consortium"/>
            <person name="Clark A.G."/>
            <person name="Eisen M.B."/>
            <person name="Smith D.R."/>
            <person name="Bergman C.M."/>
            <person name="Oliver B."/>
            <person name="Markow T.A."/>
            <person name="Kaufman T.C."/>
            <person name="Kellis M."/>
            <person name="Gelbart W."/>
            <person name="Iyer V.N."/>
            <person name="Pollard D.A."/>
            <person name="Sackton T.B."/>
            <person name="Larracuente A.M."/>
            <person name="Singh N.D."/>
            <person name="Abad J.P."/>
            <person name="Abt D.N."/>
            <person name="Adryan B."/>
            <person name="Aguade M."/>
            <person name="Akashi H."/>
            <person name="Anderson W.W."/>
            <person name="Aquadro C.F."/>
            <person name="Ardell D.H."/>
            <person name="Arguello R."/>
            <person name="Artieri C.G."/>
            <person name="Barbash D.A."/>
            <person name="Barker D."/>
            <person name="Barsanti P."/>
            <person name="Batterham P."/>
            <person name="Batzoglou S."/>
            <person name="Begun D."/>
            <person name="Bhutkar A."/>
            <person name="Blanco E."/>
            <person name="Bosak S.A."/>
            <person name="Bradley R.K."/>
            <person name="Brand A.D."/>
            <person name="Brent M.R."/>
            <person name="Brooks A.N."/>
            <person name="Brown R.H."/>
            <person name="Butlin R.K."/>
            <person name="Caggese C."/>
            <person name="Calvi B.R."/>
            <person name="Bernardo de Carvalho A."/>
            <person name="Caspi A."/>
            <person name="Castrezana S."/>
            <person name="Celniker S.E."/>
            <person name="Chang J.L."/>
            <person name="Chapple C."/>
            <person name="Chatterji S."/>
            <person name="Chinwalla A."/>
            <person name="Civetta A."/>
            <person name="Clifton S.W."/>
            <person name="Comeron J.M."/>
            <person name="Costello J.C."/>
            <person name="Coyne J.A."/>
            <person name="Daub J."/>
            <person name="David R.G."/>
            <person name="Delcher A.L."/>
            <person name="Delehaunty K."/>
            <person name="Do C.B."/>
            <person name="Ebling H."/>
            <person name="Edwards K."/>
            <person name="Eickbush T."/>
            <person name="Evans J.D."/>
            <person name="Filipski A."/>
            <person name="Findeiss S."/>
            <person name="Freyhult E."/>
            <person name="Fulton L."/>
            <person name="Fulton R."/>
            <person name="Garcia A.C."/>
            <person name="Gardiner A."/>
            <person name="Garfield D.A."/>
            <person name="Garvin B.E."/>
            <person name="Gibson G."/>
            <person name="Gilbert D."/>
            <person name="Gnerre S."/>
            <person name="Godfrey J."/>
            <person name="Good R."/>
            <person name="Gotea V."/>
            <person name="Gravely B."/>
            <person name="Greenberg A.J."/>
            <person name="Griffiths-Jones S."/>
            <person name="Gross S."/>
            <person name="Guigo R."/>
            <person name="Gustafson E.A."/>
            <person name="Haerty W."/>
            <person name="Hahn M.W."/>
            <person name="Halligan D.L."/>
            <person name="Halpern A.L."/>
            <person name="Halter G.M."/>
            <person name="Han M.V."/>
            <person name="Heger A."/>
            <person name="Hillier L."/>
            <person name="Hinrichs A.S."/>
            <person name="Holmes I."/>
            <person name="Hoskins R.A."/>
            <person name="Hubisz M.J."/>
            <person name="Hultmark D."/>
            <person name="Huntley M.A."/>
            <person name="Jaffe D.B."/>
            <person name="Jagadeeshan S."/>
            <person name="Jeck W.R."/>
            <person name="Johnson J."/>
            <person name="Jones C.D."/>
            <person name="Jordan W.C."/>
            <person name="Karpen G.H."/>
            <person name="Kataoka E."/>
            <person name="Keightley P.D."/>
            <person name="Kheradpour P."/>
            <person name="Kirkness E.F."/>
            <person name="Koerich L.B."/>
            <person name="Kristiansen K."/>
            <person name="Kudrna D."/>
            <person name="Kulathinal R.J."/>
            <person name="Kumar S."/>
            <person name="Kwok R."/>
            <person name="Lander E."/>
            <person name="Langley C.H."/>
            <person name="Lapoint R."/>
            <person name="Lazzaro B.P."/>
            <person name="Lee S.J."/>
            <person name="Levesque L."/>
            <person name="Li R."/>
            <person name="Lin C.F."/>
            <person name="Lin M.F."/>
            <person name="Lindblad-Toh K."/>
            <person name="Llopart A."/>
            <person name="Long M."/>
            <person name="Low L."/>
            <person name="Lozovsky E."/>
            <person name="Lu J."/>
            <person name="Luo M."/>
            <person name="Machado C.A."/>
            <person name="Makalowski W."/>
            <person name="Marzo M."/>
            <person name="Matsuda M."/>
            <person name="Matzkin L."/>
            <person name="McAllister B."/>
            <person name="McBride C.S."/>
            <person name="McKernan B."/>
            <person name="McKernan K."/>
            <person name="Mendez-Lago M."/>
            <person name="Minx P."/>
            <person name="Mollenhauer M.U."/>
            <person name="Montooth K."/>
            <person name="Mount S.M."/>
            <person name="Mu X."/>
            <person name="Myers E."/>
            <person name="Negre B."/>
            <person name="Newfeld S."/>
            <person name="Nielsen R."/>
            <person name="Noor M.A."/>
            <person name="O'Grady P."/>
            <person name="Pachter L."/>
            <person name="Papaceit M."/>
            <person name="Parisi M.J."/>
            <person name="Parisi M."/>
            <person name="Parts L."/>
            <person name="Pedersen J.S."/>
            <person name="Pesole G."/>
            <person name="Phillippy A.M."/>
            <person name="Ponting C.P."/>
            <person name="Pop M."/>
            <person name="Porcelli D."/>
            <person name="Powell J.R."/>
            <person name="Prohaska S."/>
            <person name="Pruitt K."/>
            <person name="Puig M."/>
            <person name="Quesneville H."/>
            <person name="Ram K.R."/>
            <person name="Rand D."/>
            <person name="Rasmussen M.D."/>
            <person name="Reed L.K."/>
            <person name="Reenan R."/>
            <person name="Reily A."/>
            <person name="Remington K.A."/>
            <person name="Rieger T.T."/>
            <person name="Ritchie M.G."/>
            <person name="Robin C."/>
            <person name="Rogers Y.H."/>
            <person name="Rohde C."/>
            <person name="Rozas J."/>
            <person name="Rubenfield M.J."/>
            <person name="Ruiz A."/>
            <person name="Russo S."/>
            <person name="Salzberg S.L."/>
            <person name="Sanchez-Gracia A."/>
            <person name="Saranga D.J."/>
            <person name="Sato H."/>
            <person name="Schaeffer S.W."/>
            <person name="Schatz M.C."/>
            <person name="Schlenke T."/>
            <person name="Schwartz R."/>
            <person name="Segarra C."/>
            <person name="Singh R.S."/>
            <person name="Sirot L."/>
            <person name="Sirota M."/>
            <person name="Sisneros N.B."/>
            <person name="Smith C.D."/>
            <person name="Smith T.F."/>
            <person name="Spieth J."/>
            <person name="Stage D.E."/>
            <person name="Stark A."/>
            <person name="Stephan W."/>
            <person name="Strausberg R.L."/>
            <person name="Strempel S."/>
            <person name="Sturgill D."/>
            <person name="Sutton G."/>
            <person name="Sutton G.G."/>
            <person name="Tao W."/>
            <person name="Teichmann S."/>
            <person name="Tobari Y.N."/>
            <person name="Tomimura Y."/>
            <person name="Tsolas J.M."/>
            <person name="Valente V.L."/>
            <person name="Venter E."/>
            <person name="Venter J.C."/>
            <person name="Vicario S."/>
            <person name="Vieira F.G."/>
            <person name="Vilella A.J."/>
            <person name="Villasante A."/>
            <person name="Walenz B."/>
            <person name="Wang J."/>
            <person name="Wasserman M."/>
            <person name="Watts T."/>
            <person name="Wilson D."/>
            <person name="Wilson R.K."/>
            <person name="Wing R.A."/>
            <person name="Wolfner M.F."/>
            <person name="Wong A."/>
            <person name="Wong G.K."/>
            <person name="Wu C.I."/>
            <person name="Wu G."/>
            <person name="Yamamoto D."/>
            <person name="Yang H.P."/>
            <person name="Yang S.P."/>
            <person name="Yorke J.A."/>
            <person name="Yoshida K."/>
            <person name="Zdobnov E."/>
            <person name="Zhang P."/>
            <person name="Zhang Y."/>
            <person name="Zimin A.V."/>
            <person name="Baldwin J."/>
            <person name="Abdouelleil A."/>
            <person name="Abdulkadir J."/>
            <person name="Abebe A."/>
            <person name="Abera B."/>
            <person name="Abreu J."/>
            <person name="Acer S.C."/>
            <person name="Aftuck L."/>
            <person name="Alexander A."/>
            <person name="An P."/>
            <person name="Anderson E."/>
            <person name="Anderson S."/>
            <person name="Arachi H."/>
            <person name="Azer M."/>
            <person name="Bachantsang P."/>
            <person name="Barry A."/>
            <person name="Bayul T."/>
            <person name="Berlin A."/>
            <person name="Bessette D."/>
            <person name="Bloom T."/>
            <person name="Blye J."/>
            <person name="Boguslavskiy L."/>
            <person name="Bonnet C."/>
            <person name="Boukhgalter B."/>
            <person name="Bourzgui I."/>
            <person name="Brown A."/>
            <person name="Cahill P."/>
            <person name="Channer S."/>
            <person name="Cheshatsang Y."/>
            <person name="Chuda L."/>
            <person name="Citroen M."/>
            <person name="Collymore A."/>
            <person name="Cooke P."/>
            <person name="Costello M."/>
            <person name="D'Aco K."/>
            <person name="Daza R."/>
            <person name="De Haan G."/>
            <person name="DeGray S."/>
            <person name="DeMaso C."/>
            <person name="Dhargay N."/>
            <person name="Dooley K."/>
            <person name="Dooley E."/>
            <person name="Doricent M."/>
            <person name="Dorje P."/>
            <person name="Dorjee K."/>
            <person name="Dupes A."/>
            <person name="Elong R."/>
            <person name="Falk J."/>
            <person name="Farina A."/>
            <person name="Faro S."/>
            <person name="Ferguson D."/>
            <person name="Fisher S."/>
            <person name="Foley C.D."/>
            <person name="Franke A."/>
            <person name="Friedrich D."/>
            <person name="Gadbois L."/>
            <person name="Gearin G."/>
            <person name="Gearin C.R."/>
            <person name="Giannoukos G."/>
            <person name="Goode T."/>
            <person name="Graham J."/>
            <person name="Grandbois E."/>
            <person name="Grewal S."/>
            <person name="Gyaltsen K."/>
            <person name="Hafez N."/>
            <person name="Hagos B."/>
            <person name="Hall J."/>
            <person name="Henson C."/>
            <person name="Hollinger A."/>
            <person name="Honan T."/>
            <person name="Huard M.D."/>
            <person name="Hughes L."/>
            <person name="Hurhula B."/>
            <person name="Husby M.E."/>
            <person name="Kamat A."/>
            <person name="Kanga B."/>
            <person name="Kashin S."/>
            <person name="Khazanovich D."/>
            <person name="Kisner P."/>
            <person name="Lance K."/>
            <person name="Lara M."/>
            <person name="Lee W."/>
            <person name="Lennon N."/>
            <person name="Letendre F."/>
            <person name="LeVine R."/>
            <person name="Lipovsky A."/>
            <person name="Liu X."/>
            <person name="Liu J."/>
            <person name="Liu S."/>
            <person name="Lokyitsang T."/>
            <person name="Lokyitsang Y."/>
            <person name="Lubonja R."/>
            <person name="Lui A."/>
            <person name="MacDonald P."/>
            <person name="Magnisalis V."/>
            <person name="Maru K."/>
            <person name="Matthews C."/>
            <person name="McCusker W."/>
            <person name="McDonough S."/>
            <person name="Mehta T."/>
            <person name="Meldrim J."/>
            <person name="Meneus L."/>
            <person name="Mihai O."/>
            <person name="Mihalev A."/>
            <person name="Mihova T."/>
            <person name="Mittelman R."/>
            <person name="Mlenga V."/>
            <person name="Montmayeur A."/>
            <person name="Mulrain L."/>
            <person name="Navidi A."/>
            <person name="Naylor J."/>
            <person name="Negash T."/>
            <person name="Nguyen T."/>
            <person name="Nguyen N."/>
            <person name="Nicol R."/>
            <person name="Norbu C."/>
            <person name="Norbu N."/>
            <person name="Novod N."/>
            <person name="O'Neill B."/>
            <person name="Osman S."/>
            <person name="Markiewicz E."/>
            <person name="Oyono O.L."/>
            <person name="Patti C."/>
            <person name="Phunkhang P."/>
            <person name="Pierre F."/>
            <person name="Priest M."/>
            <person name="Raghuraman S."/>
            <person name="Rege F."/>
            <person name="Reyes R."/>
            <person name="Rise C."/>
            <person name="Rogov P."/>
            <person name="Ross K."/>
            <person name="Ryan E."/>
            <person name="Settipalli S."/>
            <person name="Shea T."/>
            <person name="Sherpa N."/>
            <person name="Shi L."/>
            <person name="Shih D."/>
            <person name="Sparrow T."/>
            <person name="Spaulding J."/>
            <person name="Stalker J."/>
            <person name="Stange-Thomann N."/>
            <person name="Stavropoulos S."/>
            <person name="Stone C."/>
            <person name="Strader C."/>
            <person name="Tesfaye S."/>
            <person name="Thomson T."/>
            <person name="Thoulutsang Y."/>
            <person name="Thoulutsang D."/>
            <person name="Topham K."/>
            <person name="Topping I."/>
            <person name="Tsamla T."/>
            <person name="Vassiliev H."/>
            <person name="Vo A."/>
            <person name="Wangchuk T."/>
            <person name="Wangdi T."/>
            <person name="Weiand M."/>
            <person name="Wilkinson J."/>
            <person name="Wilson A."/>
            <person name="Yadav S."/>
            <person name="Young G."/>
            <person name="Yu Q."/>
            <person name="Zembek L."/>
            <person name="Zhong D."/>
            <person name="Zimmer A."/>
            <person name="Zwirko Z."/>
            <person name="Jaffe D.B."/>
            <person name="Alvarez P."/>
            <person name="Brockman W."/>
            <person name="Butler J."/>
            <person name="Chin C."/>
            <person name="Gnerre S."/>
            <person name="Grabherr M."/>
            <person name="Kleber M."/>
            <person name="Mauceli E."/>
            <person name="MacCallum I."/>
        </authorList>
    </citation>
    <scope>NUCLEOTIDE SEQUENCE [LARGE SCALE GENOMIC DNA]</scope>
    <source>
        <strain evidence="4">Tucson 15010-1051.87</strain>
    </source>
</reference>
<gene>
    <name evidence="3" type="primary">Dvir\GJ10699</name>
    <name evidence="3" type="ORF">Dvir_GJ10699</name>
</gene>
<evidence type="ECO:0000256" key="1">
    <source>
        <dbReference type="SAM" id="Phobius"/>
    </source>
</evidence>
<accession>B4M639</accession>
<dbReference type="Proteomes" id="UP000008792">
    <property type="component" value="Unassembled WGS sequence"/>
</dbReference>
<keyword evidence="1" id="KW-0812">Transmembrane</keyword>
<dbReference type="PhylomeDB" id="B4M639"/>
<dbReference type="AlphaFoldDB" id="B4M639"/>
<dbReference type="OrthoDB" id="204980at2759"/>
<feature type="transmembrane region" description="Helical" evidence="1">
    <location>
        <begin position="69"/>
        <end position="91"/>
    </location>
</feature>
<proteinExistence type="predicted"/>
<keyword evidence="1" id="KW-0472">Membrane</keyword>
<dbReference type="OMA" id="MSCNERT"/>
<dbReference type="HOGENOM" id="CLU_1908854_0_0_1"/>
<evidence type="ECO:0000313" key="4">
    <source>
        <dbReference type="Proteomes" id="UP000008792"/>
    </source>
</evidence>
<dbReference type="EMBL" id="CH940652">
    <property type="protein sequence ID" value="EDW59115.1"/>
    <property type="molecule type" value="Genomic_DNA"/>
</dbReference>
<name>B4M639_DROVI</name>
<keyword evidence="4" id="KW-1185">Reference proteome</keyword>
<dbReference type="InParanoid" id="B4M639"/>
<organism evidence="3 4">
    <name type="scientific">Drosophila virilis</name>
    <name type="common">Fruit fly</name>
    <dbReference type="NCBI Taxonomy" id="7244"/>
    <lineage>
        <taxon>Eukaryota</taxon>
        <taxon>Metazoa</taxon>
        <taxon>Ecdysozoa</taxon>
        <taxon>Arthropoda</taxon>
        <taxon>Hexapoda</taxon>
        <taxon>Insecta</taxon>
        <taxon>Pterygota</taxon>
        <taxon>Neoptera</taxon>
        <taxon>Endopterygota</taxon>
        <taxon>Diptera</taxon>
        <taxon>Brachycera</taxon>
        <taxon>Muscomorpha</taxon>
        <taxon>Ephydroidea</taxon>
        <taxon>Drosophilidae</taxon>
        <taxon>Drosophila</taxon>
    </lineage>
</organism>
<feature type="domain" description="Solute carrier family 3 member 2 N-terminal" evidence="2">
    <location>
        <begin position="42"/>
        <end position="102"/>
    </location>
</feature>
<dbReference type="InterPro" id="IPR031984">
    <property type="entry name" value="SLC3A2_N"/>
</dbReference>
<dbReference type="Pfam" id="PF16028">
    <property type="entry name" value="SLC3A2_N"/>
    <property type="match status" value="1"/>
</dbReference>
<protein>
    <recommendedName>
        <fullName evidence="2">Solute carrier family 3 member 2 N-terminal domain-containing protein</fullName>
    </recommendedName>
</protein>
<keyword evidence="1" id="KW-1133">Transmembrane helix</keyword>
<dbReference type="eggNOG" id="ENOG502TCK9">
    <property type="taxonomic scope" value="Eukaryota"/>
</dbReference>
<evidence type="ECO:0000313" key="3">
    <source>
        <dbReference type="EMBL" id="EDW59115.1"/>
    </source>
</evidence>
<evidence type="ECO:0000259" key="2">
    <source>
        <dbReference type="Pfam" id="PF16028"/>
    </source>
</evidence>
<dbReference type="KEGG" id="dvi:6632380"/>
<sequence length="127" mass="14113">MSCDERTALLATGHQRGQRKEPHDIIVVAGKDPKDFEPLFTTADFSYGLTLEELLPFGLDPWWQKVRRLCFACLWLTFMLTLLASLCLAYYHDNVAACRTTEVLATTLSPPATLALATNGTLLLPSL</sequence>